<evidence type="ECO:0000313" key="1">
    <source>
        <dbReference type="EMBL" id="MFC3121474.1"/>
    </source>
</evidence>
<proteinExistence type="predicted"/>
<dbReference type="SUPFAM" id="SSF88946">
    <property type="entry name" value="Sigma2 domain of RNA polymerase sigma factors"/>
    <property type="match status" value="1"/>
</dbReference>
<evidence type="ECO:0000313" key="2">
    <source>
        <dbReference type="Proteomes" id="UP001595478"/>
    </source>
</evidence>
<sequence>MRKDLRVSMQNSESVEQLEVRLIKKYSPYLTRFATQLADGLKDATFRESLIQAGMIALLSAMRKHVNQKKNNIETLARTEIKRAILNEVKQRPELKHRFKKESDLPFFASEEEMNLHRALVASKEHRPELILLRKNIASIEAKQEKYPLVSMTEAALVMGITNRSNASKEIKKAELAKDLFTVEFFNGTKRVPLFQIDQTRKKVYPIIKDLLSALTDDWDQDAESWLLYDWFTSPIDDDSDLTPADLLHKREAFDELLYLAGQAGAENAGRYAL</sequence>
<keyword evidence="2" id="KW-1185">Reference proteome</keyword>
<dbReference type="RefSeq" id="WP_376919610.1">
    <property type="nucleotide sequence ID" value="NZ_JBHRSW010000011.1"/>
</dbReference>
<reference evidence="2" key="1">
    <citation type="journal article" date="2019" name="Int. J. Syst. Evol. Microbiol.">
        <title>The Global Catalogue of Microorganisms (GCM) 10K type strain sequencing project: providing services to taxonomists for standard genome sequencing and annotation.</title>
        <authorList>
            <consortium name="The Broad Institute Genomics Platform"/>
            <consortium name="The Broad Institute Genome Sequencing Center for Infectious Disease"/>
            <person name="Wu L."/>
            <person name="Ma J."/>
        </authorList>
    </citation>
    <scope>NUCLEOTIDE SEQUENCE [LARGE SCALE GENOMIC DNA]</scope>
    <source>
        <strain evidence="2">KCTC 52473</strain>
    </source>
</reference>
<organism evidence="1 2">
    <name type="scientific">Agaribacter flavus</name>
    <dbReference type="NCBI Taxonomy" id="1902781"/>
    <lineage>
        <taxon>Bacteria</taxon>
        <taxon>Pseudomonadati</taxon>
        <taxon>Pseudomonadota</taxon>
        <taxon>Gammaproteobacteria</taxon>
        <taxon>Alteromonadales</taxon>
        <taxon>Alteromonadaceae</taxon>
        <taxon>Agaribacter</taxon>
    </lineage>
</organism>
<dbReference type="InterPro" id="IPR013325">
    <property type="entry name" value="RNA_pol_sigma_r2"/>
</dbReference>
<dbReference type="Gene3D" id="1.10.1740.10">
    <property type="match status" value="1"/>
</dbReference>
<accession>A0ABV7FMD0</accession>
<gene>
    <name evidence="1" type="ORF">ACFOHL_07555</name>
</gene>
<comment type="caution">
    <text evidence="1">The sequence shown here is derived from an EMBL/GenBank/DDBJ whole genome shotgun (WGS) entry which is preliminary data.</text>
</comment>
<dbReference type="EMBL" id="JBHRSW010000011">
    <property type="protein sequence ID" value="MFC3121474.1"/>
    <property type="molecule type" value="Genomic_DNA"/>
</dbReference>
<protein>
    <submittedName>
        <fullName evidence="1">Uncharacterized protein</fullName>
    </submittedName>
</protein>
<name>A0ABV7FMD0_9ALTE</name>
<dbReference type="Proteomes" id="UP001595478">
    <property type="component" value="Unassembled WGS sequence"/>
</dbReference>